<dbReference type="EMBL" id="GGEC01014939">
    <property type="protein sequence ID" value="MBW95422.1"/>
    <property type="molecule type" value="Transcribed_RNA"/>
</dbReference>
<sequence length="82" mass="8847">MALVMAPTTLSSKVASSADEPPARVSTLLSLCFSFFFSVCLPFGVRSSCGLGSVDFWWTITAMLKISFSFGQFSVLDMCLGF</sequence>
<feature type="region of interest" description="Disordered" evidence="1">
    <location>
        <begin position="1"/>
        <end position="21"/>
    </location>
</feature>
<accession>A0A2P2JPL5</accession>
<reference evidence="2" key="1">
    <citation type="submission" date="2018-02" db="EMBL/GenBank/DDBJ databases">
        <title>Rhizophora mucronata_Transcriptome.</title>
        <authorList>
            <person name="Meera S.P."/>
            <person name="Sreeshan A."/>
            <person name="Augustine A."/>
        </authorList>
    </citation>
    <scope>NUCLEOTIDE SEQUENCE</scope>
    <source>
        <tissue evidence="2">Leaf</tissue>
    </source>
</reference>
<evidence type="ECO:0000313" key="2">
    <source>
        <dbReference type="EMBL" id="MBW95422.1"/>
    </source>
</evidence>
<evidence type="ECO:0000256" key="1">
    <source>
        <dbReference type="SAM" id="MobiDB-lite"/>
    </source>
</evidence>
<organism evidence="2">
    <name type="scientific">Rhizophora mucronata</name>
    <name type="common">Asiatic mangrove</name>
    <dbReference type="NCBI Taxonomy" id="61149"/>
    <lineage>
        <taxon>Eukaryota</taxon>
        <taxon>Viridiplantae</taxon>
        <taxon>Streptophyta</taxon>
        <taxon>Embryophyta</taxon>
        <taxon>Tracheophyta</taxon>
        <taxon>Spermatophyta</taxon>
        <taxon>Magnoliopsida</taxon>
        <taxon>eudicotyledons</taxon>
        <taxon>Gunneridae</taxon>
        <taxon>Pentapetalae</taxon>
        <taxon>rosids</taxon>
        <taxon>fabids</taxon>
        <taxon>Malpighiales</taxon>
        <taxon>Rhizophoraceae</taxon>
        <taxon>Rhizophora</taxon>
    </lineage>
</organism>
<dbReference type="AlphaFoldDB" id="A0A2P2JPL5"/>
<name>A0A2P2JPL5_RHIMU</name>
<proteinExistence type="predicted"/>
<protein>
    <submittedName>
        <fullName evidence="2">Uncharacterized protein</fullName>
    </submittedName>
</protein>